<dbReference type="InterPro" id="IPR041698">
    <property type="entry name" value="Methyltransf_25"/>
</dbReference>
<organism evidence="3">
    <name type="scientific">marine sediment metagenome</name>
    <dbReference type="NCBI Taxonomy" id="412755"/>
    <lineage>
        <taxon>unclassified sequences</taxon>
        <taxon>metagenomes</taxon>
        <taxon>ecological metagenomes</taxon>
    </lineage>
</organism>
<dbReference type="EMBL" id="BART01032289">
    <property type="protein sequence ID" value="GAH09368.1"/>
    <property type="molecule type" value="Genomic_DNA"/>
</dbReference>
<name>X1EL32_9ZZZZ</name>
<comment type="caution">
    <text evidence="3">The sequence shown here is derived from an EMBL/GenBank/DDBJ whole genome shotgun (WGS) entry which is preliminary data.</text>
</comment>
<dbReference type="Gene3D" id="3.40.50.150">
    <property type="entry name" value="Vaccinia Virus protein VP39"/>
    <property type="match status" value="1"/>
</dbReference>
<dbReference type="AlphaFoldDB" id="X1EL32"/>
<evidence type="ECO:0000256" key="1">
    <source>
        <dbReference type="ARBA" id="ARBA00022679"/>
    </source>
</evidence>
<reference evidence="3" key="1">
    <citation type="journal article" date="2014" name="Front. Microbiol.">
        <title>High frequency of phylogenetically diverse reductive dehalogenase-homologous genes in deep subseafloor sedimentary metagenomes.</title>
        <authorList>
            <person name="Kawai M."/>
            <person name="Futagami T."/>
            <person name="Toyoda A."/>
            <person name="Takaki Y."/>
            <person name="Nishi S."/>
            <person name="Hori S."/>
            <person name="Arai W."/>
            <person name="Tsubouchi T."/>
            <person name="Morono Y."/>
            <person name="Uchiyama I."/>
            <person name="Ito T."/>
            <person name="Fujiyama A."/>
            <person name="Inagaki F."/>
            <person name="Takami H."/>
        </authorList>
    </citation>
    <scope>NUCLEOTIDE SEQUENCE</scope>
    <source>
        <strain evidence="3">Expedition CK06-06</strain>
    </source>
</reference>
<evidence type="ECO:0000313" key="3">
    <source>
        <dbReference type="EMBL" id="GAH09368.1"/>
    </source>
</evidence>
<feature type="domain" description="Methyltransferase" evidence="2">
    <location>
        <begin position="22"/>
        <end position="116"/>
    </location>
</feature>
<accession>X1EL32</accession>
<sequence>QKGVNVEVKDWVLERIGTSKSILEVGCGTGALAIKMAQKGNDVLAIDKNFQMINTAMKHYPSEKDVKLIYQIGTIRELPADEKSKDIIVSTFMLSELRPFEQQIFLRNAWKILKSGDKLIVAAEFIPSGFWKILFKIKRWTPNFLSSIIYIENLRP</sequence>
<dbReference type="InterPro" id="IPR029063">
    <property type="entry name" value="SAM-dependent_MTases_sf"/>
</dbReference>
<keyword evidence="1" id="KW-0808">Transferase</keyword>
<gene>
    <name evidence="3" type="ORF">S01H4_55852</name>
</gene>
<evidence type="ECO:0000259" key="2">
    <source>
        <dbReference type="Pfam" id="PF13649"/>
    </source>
</evidence>
<feature type="non-terminal residue" evidence="3">
    <location>
        <position position="1"/>
    </location>
</feature>
<proteinExistence type="predicted"/>
<protein>
    <recommendedName>
        <fullName evidence="2">Methyltransferase domain-containing protein</fullName>
    </recommendedName>
</protein>
<dbReference type="PANTHER" id="PTHR43861">
    <property type="entry name" value="TRANS-ACONITATE 2-METHYLTRANSFERASE-RELATED"/>
    <property type="match status" value="1"/>
</dbReference>
<dbReference type="SUPFAM" id="SSF53335">
    <property type="entry name" value="S-adenosyl-L-methionine-dependent methyltransferases"/>
    <property type="match status" value="1"/>
</dbReference>
<dbReference type="GO" id="GO:0016740">
    <property type="term" value="F:transferase activity"/>
    <property type="evidence" value="ECO:0007669"/>
    <property type="project" value="UniProtKB-KW"/>
</dbReference>
<dbReference type="CDD" id="cd02440">
    <property type="entry name" value="AdoMet_MTases"/>
    <property type="match status" value="1"/>
</dbReference>
<dbReference type="Pfam" id="PF13649">
    <property type="entry name" value="Methyltransf_25"/>
    <property type="match status" value="1"/>
</dbReference>